<dbReference type="InterPro" id="IPR050990">
    <property type="entry name" value="UPF0237/GcvR_regulator"/>
</dbReference>
<dbReference type="eggNOG" id="ENOG502SBEX">
    <property type="taxonomic scope" value="Eukaryota"/>
</dbReference>
<dbReference type="PANTHER" id="PTHR34875:SF6">
    <property type="entry name" value="UPF0237 PROTEIN MJ1558"/>
    <property type="match status" value="1"/>
</dbReference>
<dbReference type="OrthoDB" id="5345392at2759"/>
<accession>B7FXL0</accession>
<organism evidence="1 2">
    <name type="scientific">Phaeodactylum tricornutum (strain CCAP 1055/1)</name>
    <dbReference type="NCBI Taxonomy" id="556484"/>
    <lineage>
        <taxon>Eukaryota</taxon>
        <taxon>Sar</taxon>
        <taxon>Stramenopiles</taxon>
        <taxon>Ochrophyta</taxon>
        <taxon>Bacillariophyta</taxon>
        <taxon>Bacillariophyceae</taxon>
        <taxon>Bacillariophycidae</taxon>
        <taxon>Naviculales</taxon>
        <taxon>Phaeodactylaceae</taxon>
        <taxon>Phaeodactylum</taxon>
    </lineage>
</organism>
<dbReference type="HOGENOM" id="CLU_095322_2_1_1"/>
<dbReference type="PaxDb" id="2850-Phatr45408"/>
<protein>
    <recommendedName>
        <fullName evidence="3">ACT domain-containing protein</fullName>
    </recommendedName>
</protein>
<dbReference type="PANTHER" id="PTHR34875">
    <property type="entry name" value="UPF0237 PROTEIN MJ1558"/>
    <property type="match status" value="1"/>
</dbReference>
<dbReference type="RefSeq" id="XP_002179786.1">
    <property type="nucleotide sequence ID" value="XM_002179750.1"/>
</dbReference>
<dbReference type="EMBL" id="CM000610">
    <property type="protein sequence ID" value="EEC48772.1"/>
    <property type="molecule type" value="Genomic_DNA"/>
</dbReference>
<dbReference type="AlphaFoldDB" id="B7FXL0"/>
<sequence length="220" mass="22911">MLAASRILTRPVARAFGQPSAYSFTTLGNGGTSDLIINAVGSDRLGIVSDITGMVIEHGGNVGESQAARLGSHFSLMMLVSVPSEHLEGLQTKLRNLPDMNAAIFEAQAGSKPTTPATGYSGYFRLAGADNPGIVHKITSALVKHGLSIEKLGTDKEIAPHGGTVLFKMTGVASAAAPLANGFDIAKIKSELIELGDSLNCDVSMEDVADDKYEASFYAG</sequence>
<evidence type="ECO:0008006" key="3">
    <source>
        <dbReference type="Google" id="ProtNLM"/>
    </source>
</evidence>
<evidence type="ECO:0000313" key="2">
    <source>
        <dbReference type="Proteomes" id="UP000000759"/>
    </source>
</evidence>
<reference evidence="2" key="2">
    <citation type="submission" date="2008-08" db="EMBL/GenBank/DDBJ databases">
        <authorList>
            <consortium name="Diatom Consortium"/>
            <person name="Grigoriev I."/>
            <person name="Grimwood J."/>
            <person name="Kuo A."/>
            <person name="Otillar R.P."/>
            <person name="Salamov A."/>
            <person name="Detter J.C."/>
            <person name="Lindquist E."/>
            <person name="Shapiro H."/>
            <person name="Lucas S."/>
            <person name="Glavina del Rio T."/>
            <person name="Pitluck S."/>
            <person name="Rokhsar D."/>
            <person name="Bowler C."/>
        </authorList>
    </citation>
    <scope>GENOME REANNOTATION</scope>
    <source>
        <strain evidence="2">CCAP 1055/1</strain>
    </source>
</reference>
<gene>
    <name evidence="1" type="ORF">PHATRDRAFT_45408</name>
</gene>
<reference evidence="1 2" key="1">
    <citation type="journal article" date="2008" name="Nature">
        <title>The Phaeodactylum genome reveals the evolutionary history of diatom genomes.</title>
        <authorList>
            <person name="Bowler C."/>
            <person name="Allen A.E."/>
            <person name="Badger J.H."/>
            <person name="Grimwood J."/>
            <person name="Jabbari K."/>
            <person name="Kuo A."/>
            <person name="Maheswari U."/>
            <person name="Martens C."/>
            <person name="Maumus F."/>
            <person name="Otillar R.P."/>
            <person name="Rayko E."/>
            <person name="Salamov A."/>
            <person name="Vandepoele K."/>
            <person name="Beszteri B."/>
            <person name="Gruber A."/>
            <person name="Heijde M."/>
            <person name="Katinka M."/>
            <person name="Mock T."/>
            <person name="Valentin K."/>
            <person name="Verret F."/>
            <person name="Berges J.A."/>
            <person name="Brownlee C."/>
            <person name="Cadoret J.P."/>
            <person name="Chiovitti A."/>
            <person name="Choi C.J."/>
            <person name="Coesel S."/>
            <person name="De Martino A."/>
            <person name="Detter J.C."/>
            <person name="Durkin C."/>
            <person name="Falciatore A."/>
            <person name="Fournet J."/>
            <person name="Haruta M."/>
            <person name="Huysman M.J."/>
            <person name="Jenkins B.D."/>
            <person name="Jiroutova K."/>
            <person name="Jorgensen R.E."/>
            <person name="Joubert Y."/>
            <person name="Kaplan A."/>
            <person name="Kroger N."/>
            <person name="Kroth P.G."/>
            <person name="La Roche J."/>
            <person name="Lindquist E."/>
            <person name="Lommer M."/>
            <person name="Martin-Jezequel V."/>
            <person name="Lopez P.J."/>
            <person name="Lucas S."/>
            <person name="Mangogna M."/>
            <person name="McGinnis K."/>
            <person name="Medlin L.K."/>
            <person name="Montsant A."/>
            <person name="Oudot-Le Secq M.P."/>
            <person name="Napoli C."/>
            <person name="Obornik M."/>
            <person name="Parker M.S."/>
            <person name="Petit J.L."/>
            <person name="Porcel B.M."/>
            <person name="Poulsen N."/>
            <person name="Robison M."/>
            <person name="Rychlewski L."/>
            <person name="Rynearson T.A."/>
            <person name="Schmutz J."/>
            <person name="Shapiro H."/>
            <person name="Siaut M."/>
            <person name="Stanley M."/>
            <person name="Sussman M.R."/>
            <person name="Taylor A.R."/>
            <person name="Vardi A."/>
            <person name="von Dassow P."/>
            <person name="Vyverman W."/>
            <person name="Willis A."/>
            <person name="Wyrwicz L.S."/>
            <person name="Rokhsar D.S."/>
            <person name="Weissenbach J."/>
            <person name="Armbrust E.V."/>
            <person name="Green B.R."/>
            <person name="Van de Peer Y."/>
            <person name="Grigoriev I.V."/>
        </authorList>
    </citation>
    <scope>NUCLEOTIDE SEQUENCE [LARGE SCALE GENOMIC DNA]</scope>
    <source>
        <strain evidence="1 2">CCAP 1055/1</strain>
    </source>
</reference>
<dbReference type="Proteomes" id="UP000000759">
    <property type="component" value="Chromosome 7"/>
</dbReference>
<dbReference type="KEGG" id="pti:PHATRDRAFT_45408"/>
<dbReference type="Pfam" id="PF13740">
    <property type="entry name" value="ACT_6"/>
    <property type="match status" value="1"/>
</dbReference>
<keyword evidence="2" id="KW-1185">Reference proteome</keyword>
<dbReference type="InParanoid" id="B7FXL0"/>
<dbReference type="SUPFAM" id="SSF55021">
    <property type="entry name" value="ACT-like"/>
    <property type="match status" value="2"/>
</dbReference>
<dbReference type="InterPro" id="IPR045865">
    <property type="entry name" value="ACT-like_dom_sf"/>
</dbReference>
<name>B7FXL0_PHATC</name>
<dbReference type="OMA" id="GADNPGI"/>
<dbReference type="Gene3D" id="3.30.70.260">
    <property type="match status" value="2"/>
</dbReference>
<proteinExistence type="predicted"/>
<dbReference type="GeneID" id="7200531"/>
<evidence type="ECO:0000313" key="1">
    <source>
        <dbReference type="EMBL" id="EEC48772.1"/>
    </source>
</evidence>